<feature type="region of interest" description="Disordered" evidence="4">
    <location>
        <begin position="367"/>
        <end position="392"/>
    </location>
</feature>
<feature type="region of interest" description="Disordered" evidence="4">
    <location>
        <begin position="118"/>
        <end position="156"/>
    </location>
</feature>
<dbReference type="GO" id="GO:0031515">
    <property type="term" value="C:tRNA (m1A) methyltransferase complex"/>
    <property type="evidence" value="ECO:0007669"/>
    <property type="project" value="InterPro"/>
</dbReference>
<sequence length="392" mass="43925">MIQVLSERLTPSGRVSLHKDFVDHKLIIGRGLRQTVRSQRGRDFYIHEPSLAEYTNLTPRLVTPIYSQDAHATIALLDLHPTVPGTEDGTNTGKIEIFEAGTGHGALTLNLSRAIHAANTAPPPRSSTQIEDDAPKKNPGDKSMEDSQTAEAPTDEAYEAWKRSRRAVIHSLDQSHQHSQHARRIIKEYRGGMYHDNIDFHIGSIEKYISGRLLKNGGTPFLDHAILDLPDCDKYLQIISTALKPHGSLLVFCPNITQITACSLRTKRERHPLFLDTVLELGTGVGGREWDVRPVRPRAFLRARDAEAQRIAVLKKKASLDDRPPLEEPTKVEPVRGTETDKDGWEMVCRPKVGKRIHGGGFLAQFRWTEPQPRIHGEKKATRQETTDVGED</sequence>
<feature type="compositionally biased region" description="Basic and acidic residues" evidence="4">
    <location>
        <begin position="373"/>
        <end position="386"/>
    </location>
</feature>
<feature type="region of interest" description="Disordered" evidence="4">
    <location>
        <begin position="320"/>
        <end position="339"/>
    </location>
</feature>
<reference evidence="5" key="1">
    <citation type="journal article" date="2021" name="IMA Fungus">
        <title>Genomic characterization of three marine fungi, including Emericellopsis atlantica sp. nov. with signatures of a generalist lifestyle and marine biomass degradation.</title>
        <authorList>
            <person name="Hagestad O.C."/>
            <person name="Hou L."/>
            <person name="Andersen J.H."/>
            <person name="Hansen E.H."/>
            <person name="Altermark B."/>
            <person name="Li C."/>
            <person name="Kuhnert E."/>
            <person name="Cox R.J."/>
            <person name="Crous P.W."/>
            <person name="Spatafora J.W."/>
            <person name="Lail K."/>
            <person name="Amirebrahimi M."/>
            <person name="Lipzen A."/>
            <person name="Pangilinan J."/>
            <person name="Andreopoulos W."/>
            <person name="Hayes R.D."/>
            <person name="Ng V."/>
            <person name="Grigoriev I.V."/>
            <person name="Jackson S.A."/>
            <person name="Sutton T.D.S."/>
            <person name="Dobson A.D.W."/>
            <person name="Rama T."/>
        </authorList>
    </citation>
    <scope>NUCLEOTIDE SEQUENCE</scope>
    <source>
        <strain evidence="5">TRa018bII</strain>
    </source>
</reference>
<dbReference type="Gene3D" id="3.40.50.150">
    <property type="entry name" value="Vaccinia Virus protein VP39"/>
    <property type="match status" value="1"/>
</dbReference>
<accession>A0A9P7YSR3</accession>
<keyword evidence="5" id="KW-0489">Methyltransferase</keyword>
<protein>
    <recommendedName>
        <fullName evidence="2">tRNA (adenine(58)-N(1))-methyltransferase catalytic subunit TRM61</fullName>
        <ecNumber evidence="1">2.1.1.220</ecNumber>
    </recommendedName>
    <alternativeName>
        <fullName evidence="3">tRNA(m1A58)-methyltransferase subunit TRM61</fullName>
    </alternativeName>
</protein>
<evidence type="ECO:0000256" key="3">
    <source>
        <dbReference type="ARBA" id="ARBA00033309"/>
    </source>
</evidence>
<dbReference type="InterPro" id="IPR029063">
    <property type="entry name" value="SAM-dependent_MTases_sf"/>
</dbReference>
<dbReference type="OrthoDB" id="5585464at2759"/>
<gene>
    <name evidence="5" type="ORF">BJ875DRAFT_221619</name>
</gene>
<dbReference type="GO" id="GO:0160107">
    <property type="term" value="F:tRNA (adenine(58)-N1)-methyltransferase activity"/>
    <property type="evidence" value="ECO:0007669"/>
    <property type="project" value="UniProtKB-EC"/>
</dbReference>
<evidence type="ECO:0000256" key="2">
    <source>
        <dbReference type="ARBA" id="ARBA00015963"/>
    </source>
</evidence>
<feature type="compositionally biased region" description="Basic and acidic residues" evidence="4">
    <location>
        <begin position="133"/>
        <end position="145"/>
    </location>
</feature>
<dbReference type="InterPro" id="IPR014816">
    <property type="entry name" value="tRNA_MeTrfase_Gcd14"/>
</dbReference>
<evidence type="ECO:0000313" key="5">
    <source>
        <dbReference type="EMBL" id="KAG9239288.1"/>
    </source>
</evidence>
<organism evidence="5 6">
    <name type="scientific">Amylocarpus encephaloides</name>
    <dbReference type="NCBI Taxonomy" id="45428"/>
    <lineage>
        <taxon>Eukaryota</taxon>
        <taxon>Fungi</taxon>
        <taxon>Dikarya</taxon>
        <taxon>Ascomycota</taxon>
        <taxon>Pezizomycotina</taxon>
        <taxon>Leotiomycetes</taxon>
        <taxon>Helotiales</taxon>
        <taxon>Helotiales incertae sedis</taxon>
        <taxon>Amylocarpus</taxon>
    </lineage>
</organism>
<evidence type="ECO:0000256" key="1">
    <source>
        <dbReference type="ARBA" id="ARBA00012796"/>
    </source>
</evidence>
<name>A0A9P7YSR3_9HELO</name>
<dbReference type="EMBL" id="MU251360">
    <property type="protein sequence ID" value="KAG9239288.1"/>
    <property type="molecule type" value="Genomic_DNA"/>
</dbReference>
<dbReference type="PROSITE" id="PS51620">
    <property type="entry name" value="SAM_TRM61"/>
    <property type="match status" value="1"/>
</dbReference>
<dbReference type="AlphaFoldDB" id="A0A9P7YSR3"/>
<dbReference type="PANTHER" id="PTHR12133">
    <property type="entry name" value="TRNA (ADENINE(58)-N(1))-METHYLTRANSFERASE"/>
    <property type="match status" value="1"/>
</dbReference>
<keyword evidence="5" id="KW-0808">Transferase</keyword>
<proteinExistence type="predicted"/>
<keyword evidence="6" id="KW-1185">Reference proteome</keyword>
<comment type="caution">
    <text evidence="5">The sequence shown here is derived from an EMBL/GenBank/DDBJ whole genome shotgun (WGS) entry which is preliminary data.</text>
</comment>
<dbReference type="SUPFAM" id="SSF53335">
    <property type="entry name" value="S-adenosyl-L-methionine-dependent methyltransferases"/>
    <property type="match status" value="1"/>
</dbReference>
<evidence type="ECO:0000256" key="4">
    <source>
        <dbReference type="SAM" id="MobiDB-lite"/>
    </source>
</evidence>
<dbReference type="GO" id="GO:0030488">
    <property type="term" value="P:tRNA methylation"/>
    <property type="evidence" value="ECO:0007669"/>
    <property type="project" value="InterPro"/>
</dbReference>
<evidence type="ECO:0000313" key="6">
    <source>
        <dbReference type="Proteomes" id="UP000824998"/>
    </source>
</evidence>
<dbReference type="PANTHER" id="PTHR12133:SF1">
    <property type="entry name" value="TRNA (ADENINE(58)-N(1))-METHYLTRANSFERASE, MITOCHONDRIAL"/>
    <property type="match status" value="1"/>
</dbReference>
<dbReference type="GO" id="GO:0005739">
    <property type="term" value="C:mitochondrion"/>
    <property type="evidence" value="ECO:0007669"/>
    <property type="project" value="TreeGrafter"/>
</dbReference>
<dbReference type="EC" id="2.1.1.220" evidence="1"/>
<dbReference type="Proteomes" id="UP000824998">
    <property type="component" value="Unassembled WGS sequence"/>
</dbReference>